<dbReference type="Gene3D" id="2.170.130.20">
    <property type="entry name" value="LCCL-like domain"/>
    <property type="match status" value="1"/>
</dbReference>
<feature type="transmembrane region" description="Helical" evidence="1">
    <location>
        <begin position="545"/>
        <end position="567"/>
    </location>
</feature>
<dbReference type="eggNOG" id="ENOG502QUEX">
    <property type="taxonomic scope" value="Eukaryota"/>
</dbReference>
<dbReference type="PROSITE" id="PS50820">
    <property type="entry name" value="LCCL"/>
    <property type="match status" value="1"/>
</dbReference>
<dbReference type="AlphaFoldDB" id="D8PPN1"/>
<dbReference type="HOGENOM" id="CLU_011125_2_0_1"/>
<dbReference type="InterPro" id="IPR004043">
    <property type="entry name" value="LCCL"/>
</dbReference>
<keyword evidence="4" id="KW-1185">Reference proteome</keyword>
<dbReference type="OMA" id="HWDKTVL"/>
<dbReference type="Proteomes" id="UP000007431">
    <property type="component" value="Unassembled WGS sequence"/>
</dbReference>
<proteinExistence type="predicted"/>
<dbReference type="InterPro" id="IPR051957">
    <property type="entry name" value="CRISP-LCCL_domain"/>
</dbReference>
<dbReference type="GeneID" id="9590059"/>
<evidence type="ECO:0000313" key="3">
    <source>
        <dbReference type="EMBL" id="EFJ03676.1"/>
    </source>
</evidence>
<evidence type="ECO:0000313" key="4">
    <source>
        <dbReference type="Proteomes" id="UP000007431"/>
    </source>
</evidence>
<dbReference type="STRING" id="578458.D8PPN1"/>
<evidence type="ECO:0000256" key="1">
    <source>
        <dbReference type="SAM" id="Phobius"/>
    </source>
</evidence>
<keyword evidence="1" id="KW-0472">Membrane</keyword>
<dbReference type="PANTHER" id="PTHR31331">
    <property type="entry name" value="LCCL DOMAIN PROTEIN (AFU_ORTHOLOGUE AFUA_5G08630)"/>
    <property type="match status" value="1"/>
</dbReference>
<dbReference type="Pfam" id="PF03815">
    <property type="entry name" value="LCCL"/>
    <property type="match status" value="1"/>
</dbReference>
<keyword evidence="1" id="KW-1133">Transmembrane helix</keyword>
<dbReference type="RefSeq" id="XP_003038578.1">
    <property type="nucleotide sequence ID" value="XM_003038532.1"/>
</dbReference>
<keyword evidence="1" id="KW-0812">Transmembrane</keyword>
<dbReference type="EMBL" id="GL377302">
    <property type="protein sequence ID" value="EFJ03676.1"/>
    <property type="molecule type" value="Genomic_DNA"/>
</dbReference>
<feature type="transmembrane region" description="Helical" evidence="1">
    <location>
        <begin position="472"/>
        <end position="491"/>
    </location>
</feature>
<protein>
    <recommendedName>
        <fullName evidence="2">LCCL domain-containing protein</fullName>
    </recommendedName>
</protein>
<dbReference type="PANTHER" id="PTHR31331:SF1">
    <property type="entry name" value="CYSTEINE RICH SECRETORY PROTEIN LCCL DOMAIN CONTAINING 2"/>
    <property type="match status" value="1"/>
</dbReference>
<name>D8PPN1_SCHCM</name>
<feature type="transmembrane region" description="Helical" evidence="1">
    <location>
        <begin position="511"/>
        <end position="533"/>
    </location>
</feature>
<gene>
    <name evidence="3" type="ORF">SCHCODRAFT_80753</name>
</gene>
<dbReference type="InterPro" id="IPR036609">
    <property type="entry name" value="LCCL_sf"/>
</dbReference>
<feature type="transmembrane region" description="Helical" evidence="1">
    <location>
        <begin position="215"/>
        <end position="235"/>
    </location>
</feature>
<evidence type="ECO:0000259" key="2">
    <source>
        <dbReference type="PROSITE" id="PS50820"/>
    </source>
</evidence>
<dbReference type="OrthoDB" id="441660at2759"/>
<accession>D8PPN1</accession>
<organism evidence="4">
    <name type="scientific">Schizophyllum commune (strain H4-8 / FGSC 9210)</name>
    <name type="common">Split gill fungus</name>
    <dbReference type="NCBI Taxonomy" id="578458"/>
    <lineage>
        <taxon>Eukaryota</taxon>
        <taxon>Fungi</taxon>
        <taxon>Dikarya</taxon>
        <taxon>Basidiomycota</taxon>
        <taxon>Agaricomycotina</taxon>
        <taxon>Agaricomycetes</taxon>
        <taxon>Agaricomycetidae</taxon>
        <taxon>Agaricales</taxon>
        <taxon>Schizophyllaceae</taxon>
        <taxon>Schizophyllum</taxon>
    </lineage>
</organism>
<dbReference type="SUPFAM" id="SSF69848">
    <property type="entry name" value="LCCL domain"/>
    <property type="match status" value="1"/>
</dbReference>
<feature type="transmembrane region" description="Helical" evidence="1">
    <location>
        <begin position="587"/>
        <end position="606"/>
    </location>
</feature>
<feature type="transmembrane region" description="Helical" evidence="1">
    <location>
        <begin position="411"/>
        <end position="429"/>
    </location>
</feature>
<feature type="domain" description="LCCL" evidence="2">
    <location>
        <begin position="262"/>
        <end position="363"/>
    </location>
</feature>
<dbReference type="KEGG" id="scm:SCHCO_02684585"/>
<sequence>MAVPASFSVQDISGKFVMNKGLSGNTDKILTLQGISWVKRKIIGAGTIYVTINHWRDENGVERIDATQTLSGLNEQTEERALDWNERKKEDNLFGHVVGKSRRVKAEDLGIDCPHLIEGWTADTLEQGLIESYVDTAPENGTQWTAVQTWGVEEINGERRYVRHVRLTTPKGDDEQIKLVYDYNPKPWLDIDITYRNRRLYVPIESTWIRFTRPFTSPFIFAILVAAYIIGLSFLTREQWYLTPEDSFVGCTSTFWLANSGCGLDGADCAPFDNQTYDFRCPASCAGTILQNPRTIGAEQMAYKPLIVGGGDDNQTYRGDSFICASAIQAGLIDDSKGGCASLSLIGNFTDFIGTTAHSLESIGFPTVFPLSFRFSDSTPLTHCTDIRWPVLAFDVVISFLVFTLFRPHPIARFWTLVCIGFWHVGLFSQPNKEPPELSDLFATFLPCLFMCYVLWRLAFRWVMPAFERAPLEGAVWYLGPFWVGILTGYTTDRLPLQRLYAPDLAKRSGAVATLVVIIIIVVLAALNQVRVIRKTGWLAHYVKWYIIGGLVVMVLALLPTLNLRIHHYFLALVLLPGTAWPTRPSAVYQGFLLGLFLNGAAAYGFDSILQTAAELRDDATIGSDLPTFLTNSSTYNASIPWDNQTIEWAPLPNSDWDGFVLLVDDVERYAGDALNYTLAALNQSLPHFFRLALSSSGTTGDFTNAATLYPNGTFVDPEPGASY</sequence>
<dbReference type="InParanoid" id="D8PPN1"/>
<feature type="transmembrane region" description="Helical" evidence="1">
    <location>
        <begin position="441"/>
        <end position="460"/>
    </location>
</feature>
<dbReference type="VEuPathDB" id="FungiDB:SCHCODRAFT_02684585"/>
<reference evidence="3 4" key="1">
    <citation type="journal article" date="2010" name="Nat. Biotechnol.">
        <title>Genome sequence of the model mushroom Schizophyllum commune.</title>
        <authorList>
            <person name="Ohm R.A."/>
            <person name="de Jong J.F."/>
            <person name="Lugones L.G."/>
            <person name="Aerts A."/>
            <person name="Kothe E."/>
            <person name="Stajich J.E."/>
            <person name="de Vries R.P."/>
            <person name="Record E."/>
            <person name="Levasseur A."/>
            <person name="Baker S.E."/>
            <person name="Bartholomew K.A."/>
            <person name="Coutinho P.M."/>
            <person name="Erdmann S."/>
            <person name="Fowler T.J."/>
            <person name="Gathman A.C."/>
            <person name="Lombard V."/>
            <person name="Henrissat B."/>
            <person name="Knabe N."/>
            <person name="Kuees U."/>
            <person name="Lilly W.W."/>
            <person name="Lindquist E."/>
            <person name="Lucas S."/>
            <person name="Magnuson J.K."/>
            <person name="Piumi F."/>
            <person name="Raudaskoski M."/>
            <person name="Salamov A."/>
            <person name="Schmutz J."/>
            <person name="Schwarze F.W.M.R."/>
            <person name="vanKuyk P.A."/>
            <person name="Horton J.S."/>
            <person name="Grigoriev I.V."/>
            <person name="Woesten H.A.B."/>
        </authorList>
    </citation>
    <scope>NUCLEOTIDE SEQUENCE [LARGE SCALE GENOMIC DNA]</scope>
    <source>
        <strain evidence="4">H4-8 / FGSC 9210</strain>
    </source>
</reference>